<dbReference type="InterPro" id="IPR031568">
    <property type="entry name" value="Pet117"/>
</dbReference>
<dbReference type="PANTHER" id="PTHR28163:SF1">
    <property type="entry name" value="PROTEIN PET117 HOMOLOG, MITOCHONDRIAL"/>
    <property type="match status" value="1"/>
</dbReference>
<comment type="subcellular location">
    <subcellularLocation>
        <location evidence="1">Mitochondrion</location>
    </subcellularLocation>
</comment>
<feature type="compositionally biased region" description="Low complexity" evidence="5">
    <location>
        <begin position="79"/>
        <end position="94"/>
    </location>
</feature>
<keyword evidence="3" id="KW-0809">Transit peptide</keyword>
<evidence type="ECO:0000256" key="1">
    <source>
        <dbReference type="ARBA" id="ARBA00004173"/>
    </source>
</evidence>
<dbReference type="AlphaFoldDB" id="A0A127ZEE2"/>
<dbReference type="Pfam" id="PF15786">
    <property type="entry name" value="PET117"/>
    <property type="match status" value="1"/>
</dbReference>
<evidence type="ECO:0000256" key="3">
    <source>
        <dbReference type="ARBA" id="ARBA00022946"/>
    </source>
</evidence>
<feature type="region of interest" description="Disordered" evidence="5">
    <location>
        <begin position="39"/>
        <end position="129"/>
    </location>
</feature>
<dbReference type="PANTHER" id="PTHR28163">
    <property type="entry name" value="PROTEIN PET117 HOMOLOG, MITOCHONDRIAL"/>
    <property type="match status" value="1"/>
</dbReference>
<dbReference type="GO" id="GO:0033617">
    <property type="term" value="P:mitochondrial respiratory chain complex IV assembly"/>
    <property type="evidence" value="ECO:0007669"/>
    <property type="project" value="TreeGrafter"/>
</dbReference>
<dbReference type="GO" id="GO:0005739">
    <property type="term" value="C:mitochondrion"/>
    <property type="evidence" value="ECO:0007669"/>
    <property type="project" value="UniProtKB-SubCell"/>
</dbReference>
<protein>
    <submittedName>
        <fullName evidence="6">Uncharacterized protein</fullName>
    </submittedName>
</protein>
<keyword evidence="4" id="KW-0496">Mitochondrion</keyword>
<evidence type="ECO:0000313" key="6">
    <source>
        <dbReference type="EMBL" id="CDU24480.1"/>
    </source>
</evidence>
<comment type="similarity">
    <text evidence="2">Belongs to the PET117 family.</text>
</comment>
<accession>A0A127ZEE2</accession>
<feature type="region of interest" description="Disordered" evidence="5">
    <location>
        <begin position="272"/>
        <end position="297"/>
    </location>
</feature>
<dbReference type="EMBL" id="LK056676">
    <property type="protein sequence ID" value="CDU24480.1"/>
    <property type="molecule type" value="Genomic_DNA"/>
</dbReference>
<organism evidence="6">
    <name type="scientific">Sporisorium scitamineum</name>
    <dbReference type="NCBI Taxonomy" id="49012"/>
    <lineage>
        <taxon>Eukaryota</taxon>
        <taxon>Fungi</taxon>
        <taxon>Dikarya</taxon>
        <taxon>Basidiomycota</taxon>
        <taxon>Ustilaginomycotina</taxon>
        <taxon>Ustilaginomycetes</taxon>
        <taxon>Ustilaginales</taxon>
        <taxon>Ustilaginaceae</taxon>
        <taxon>Sporisorium</taxon>
    </lineage>
</organism>
<name>A0A127ZEE2_9BASI</name>
<evidence type="ECO:0000256" key="4">
    <source>
        <dbReference type="ARBA" id="ARBA00023128"/>
    </source>
</evidence>
<evidence type="ECO:0000256" key="2">
    <source>
        <dbReference type="ARBA" id="ARBA00008197"/>
    </source>
</evidence>
<sequence length="525" mass="58862">MSRPAKLTLAASVLVSGLTVWGVHYMQERERQVMYRGVERDEARQEEKKRKRMLDLQINQEKEAAYQKLQPTAEAGSAQPNNNQQQQQQPSQQRQRSDSVDGCPPAPPPTPAPVARNSMPILSAQPGQPSFTMTSTAVAAGIIAIGRHHANSVDSSQSSIESDDSIGSAIAILEGVVGDRPNVPSHMFATSRDTLESLWPFVPESAFDDDTEEAKKDFADKARALYDRLKQWVNRLLPFLTKGKKGEKADKIKYISFEDVLAAQQAAREAQAAAAGQQIDGDDGDNNNNDEARAITPPRVPQVVVQDINHHNEQLRLKGRGSRAKGFRVREWDPSLHMYDPDYLPAPVHPSQEIPRPGYPARGLRRPADDGRPADCPCGNTCVCITNTTPYPGRAFEPLAPSSRERYGQVAGMRFRIICADGSRPALPPREQWESIENVLATARVQLRQQVLYQQRRREQELQRAAQRYVPEPRVDRQIQQELVRPARPDSLALDAVNFDISRRYVDDWNLVRDDDESDDEDDEE</sequence>
<evidence type="ECO:0000256" key="5">
    <source>
        <dbReference type="SAM" id="MobiDB-lite"/>
    </source>
</evidence>
<gene>
    <name evidence="6" type="ORF">SPSC_03981</name>
</gene>
<feature type="compositionally biased region" description="Basic and acidic residues" evidence="5">
    <location>
        <begin position="39"/>
        <end position="48"/>
    </location>
</feature>
<reference evidence="6" key="1">
    <citation type="submission" date="2014-06" db="EMBL/GenBank/DDBJ databases">
        <authorList>
            <person name="Ju J."/>
            <person name="Zhang J."/>
        </authorList>
    </citation>
    <scope>NUCLEOTIDE SEQUENCE</scope>
    <source>
        <strain evidence="6">SscI8</strain>
    </source>
</reference>
<proteinExistence type="inferred from homology"/>
<dbReference type="OrthoDB" id="76305at2759"/>